<name>A0A9D5K808_UNCW3</name>
<evidence type="ECO:0000313" key="2">
    <source>
        <dbReference type="Proteomes" id="UP000630660"/>
    </source>
</evidence>
<sequence>MATIRPFKGLRYNPEKIDNLSSVITQPYDKIDPDLQETYYERHPHNYVRLIFGREEDRYKESTDNFSKWAEEKIIVRDDEPALYPYTQTYIVADHPDPITRTGFITALKLHPYEDKVVLPHERTLSRAREDRFKLFSRTNKNYEQVFMLYGDKSRTIEGLFARFMDKEPIIETTDDYGCIHRVWKVTDPEVIAKAREVLNPLPVMIADGHHRYETALALQEHLRDAKTDIPDNEAFNHRMVTLVNLFDPGLLVLPTHRYVIKLKTDFSAAKAELSKHFDITEVPGENLLEKVKQNAGKHAFGLYRKDGSWLLLLKDSSVMNEVMPDAAPELRTLDVSVLHNLVIEKNLGISKKEIEDYIKYERYVDKAFESVNDGTYEMVFLMNP</sequence>
<accession>A0A9D5K808</accession>
<dbReference type="EMBL" id="WJKJ01000060">
    <property type="protein sequence ID" value="MBD3363952.1"/>
    <property type="molecule type" value="Genomic_DNA"/>
</dbReference>
<dbReference type="Pfam" id="PF06245">
    <property type="entry name" value="DUF1015"/>
    <property type="match status" value="1"/>
</dbReference>
<dbReference type="PANTHER" id="PTHR36454:SF1">
    <property type="entry name" value="DUF1015 DOMAIN-CONTAINING PROTEIN"/>
    <property type="match status" value="1"/>
</dbReference>
<dbReference type="AlphaFoldDB" id="A0A9D5K808"/>
<gene>
    <name evidence="1" type="ORF">GF359_01925</name>
</gene>
<organism evidence="1 2">
    <name type="scientific">candidate division WOR-3 bacterium</name>
    <dbReference type="NCBI Taxonomy" id="2052148"/>
    <lineage>
        <taxon>Bacteria</taxon>
        <taxon>Bacteria division WOR-3</taxon>
    </lineage>
</organism>
<dbReference type="InterPro" id="IPR008323">
    <property type="entry name" value="UCP033563"/>
</dbReference>
<dbReference type="PANTHER" id="PTHR36454">
    <property type="entry name" value="LMO2823 PROTEIN"/>
    <property type="match status" value="1"/>
</dbReference>
<proteinExistence type="predicted"/>
<evidence type="ECO:0000313" key="1">
    <source>
        <dbReference type="EMBL" id="MBD3363952.1"/>
    </source>
</evidence>
<dbReference type="PIRSF" id="PIRSF033563">
    <property type="entry name" value="UCP033563"/>
    <property type="match status" value="1"/>
</dbReference>
<feature type="non-terminal residue" evidence="1">
    <location>
        <position position="385"/>
    </location>
</feature>
<dbReference type="Proteomes" id="UP000630660">
    <property type="component" value="Unassembled WGS sequence"/>
</dbReference>
<comment type="caution">
    <text evidence="1">The sequence shown here is derived from an EMBL/GenBank/DDBJ whole genome shotgun (WGS) entry which is preliminary data.</text>
</comment>
<reference evidence="1" key="1">
    <citation type="submission" date="2019-11" db="EMBL/GenBank/DDBJ databases">
        <title>Microbial mats filling the niche in hypersaline microbial mats.</title>
        <authorList>
            <person name="Wong H.L."/>
            <person name="Macleod F.I."/>
            <person name="White R.A. III"/>
            <person name="Burns B.P."/>
        </authorList>
    </citation>
    <scope>NUCLEOTIDE SEQUENCE</scope>
    <source>
        <strain evidence="1">Bin_327</strain>
    </source>
</reference>
<protein>
    <submittedName>
        <fullName evidence="1">DUF1015 family protein</fullName>
    </submittedName>
</protein>